<accession>A0A2R6NRI2</accession>
<keyword evidence="3" id="KW-1185">Reference proteome</keyword>
<dbReference type="GO" id="GO:0008195">
    <property type="term" value="F:phosphatidate phosphatase activity"/>
    <property type="evidence" value="ECO:0007669"/>
    <property type="project" value="InterPro"/>
</dbReference>
<dbReference type="OrthoDB" id="414243at2759"/>
<evidence type="ECO:0000259" key="1">
    <source>
        <dbReference type="Pfam" id="PF09949"/>
    </source>
</evidence>
<dbReference type="STRING" id="98765.A0A2R6NRI2"/>
<name>A0A2R6NRI2_9APHY</name>
<evidence type="ECO:0000313" key="2">
    <source>
        <dbReference type="EMBL" id="PSR75317.1"/>
    </source>
</evidence>
<dbReference type="EMBL" id="MLYV02000906">
    <property type="protein sequence ID" value="PSR75317.1"/>
    <property type="molecule type" value="Genomic_DNA"/>
</dbReference>
<dbReference type="PANTHER" id="PTHR28208:SF2">
    <property type="entry name" value="PHOSPHATIDATE PHOSPHATASE APP1 CATALYTIC DOMAIN-CONTAINING PROTEIN"/>
    <property type="match status" value="1"/>
</dbReference>
<dbReference type="AlphaFoldDB" id="A0A2R6NRI2"/>
<sequence>MSLVGGLDGAYKLPQNVSTSDLDSIINGFKAQNLNSTETALLQNRTQDLASISVPHANLTVMVASNGTNITTAPITLNKADNVGEIDQFVVVPGLGGDKGSVQVVETGILNVTGPGNGTAILVPSSGISVVSDIDDVLRITKVYVPNQGLFNSFVEPYVNIPGISELFAHWLQSLPNVSFHYDTTTPVELARTYVDYLFNNFPLGSLDMRPINISEPSQILDARQNSLLKLFQTFPRRKFVLVGDTSSSTLLSVYPQIAQQFPNNIACIFICSTSATNSDDKVPYNTKDFKNIKNGTYFFYNTAEGQCPLIILSDVMTTYANPSPQVDLFNLDIVNGQCQNQSIPNDVQFGKQGGVLGTLGNSRSLWVSRPDMVDHDSLCCHCPWFWIFVNSELACVIGLLLSYCFPYSQTLRLHSLYL</sequence>
<comment type="caution">
    <text evidence="2">The sequence shown here is derived from an EMBL/GenBank/DDBJ whole genome shotgun (WGS) entry which is preliminary data.</text>
</comment>
<dbReference type="InterPro" id="IPR052935">
    <property type="entry name" value="Mg2+_PAP"/>
</dbReference>
<dbReference type="InterPro" id="IPR019236">
    <property type="entry name" value="APP1_cat"/>
</dbReference>
<feature type="domain" description="Phosphatidate phosphatase APP1 catalytic" evidence="1">
    <location>
        <begin position="128"/>
        <end position="271"/>
    </location>
</feature>
<proteinExistence type="predicted"/>
<evidence type="ECO:0000313" key="3">
    <source>
        <dbReference type="Proteomes" id="UP000186601"/>
    </source>
</evidence>
<dbReference type="Proteomes" id="UP000186601">
    <property type="component" value="Unassembled WGS sequence"/>
</dbReference>
<organism evidence="2 3">
    <name type="scientific">Hermanssonia centrifuga</name>
    <dbReference type="NCBI Taxonomy" id="98765"/>
    <lineage>
        <taxon>Eukaryota</taxon>
        <taxon>Fungi</taxon>
        <taxon>Dikarya</taxon>
        <taxon>Basidiomycota</taxon>
        <taxon>Agaricomycotina</taxon>
        <taxon>Agaricomycetes</taxon>
        <taxon>Polyporales</taxon>
        <taxon>Meruliaceae</taxon>
        <taxon>Hermanssonia</taxon>
    </lineage>
</organism>
<dbReference type="Pfam" id="PF09949">
    <property type="entry name" value="APP1_cat"/>
    <property type="match status" value="1"/>
</dbReference>
<reference evidence="2 3" key="1">
    <citation type="submission" date="2018-02" db="EMBL/GenBank/DDBJ databases">
        <title>Genome sequence of the basidiomycete white-rot fungus Phlebia centrifuga.</title>
        <authorList>
            <person name="Granchi Z."/>
            <person name="Peng M."/>
            <person name="de Vries R.P."/>
            <person name="Hilden K."/>
            <person name="Makela M.R."/>
            <person name="Grigoriev I."/>
            <person name="Riley R."/>
        </authorList>
    </citation>
    <scope>NUCLEOTIDE SEQUENCE [LARGE SCALE GENOMIC DNA]</scope>
    <source>
        <strain evidence="2 3">FBCC195</strain>
    </source>
</reference>
<protein>
    <recommendedName>
        <fullName evidence="1">Phosphatidate phosphatase APP1 catalytic domain-containing protein</fullName>
    </recommendedName>
</protein>
<dbReference type="GO" id="GO:0030479">
    <property type="term" value="C:actin cortical patch"/>
    <property type="evidence" value="ECO:0007669"/>
    <property type="project" value="TreeGrafter"/>
</dbReference>
<gene>
    <name evidence="2" type="ORF">PHLCEN_2v9180</name>
</gene>
<dbReference type="PANTHER" id="PTHR28208">
    <property type="entry name" value="PHOSPHATIDATE PHOSPHATASE APP1"/>
    <property type="match status" value="1"/>
</dbReference>